<organism evidence="2 3">
    <name type="scientific">Solihabitans fulvus</name>
    <dbReference type="NCBI Taxonomy" id="1892852"/>
    <lineage>
        <taxon>Bacteria</taxon>
        <taxon>Bacillati</taxon>
        <taxon>Actinomycetota</taxon>
        <taxon>Actinomycetes</taxon>
        <taxon>Pseudonocardiales</taxon>
        <taxon>Pseudonocardiaceae</taxon>
        <taxon>Solihabitans</taxon>
    </lineage>
</organism>
<evidence type="ECO:0008006" key="4">
    <source>
        <dbReference type="Google" id="ProtNLM"/>
    </source>
</evidence>
<feature type="signal peptide" evidence="1">
    <location>
        <begin position="1"/>
        <end position="18"/>
    </location>
</feature>
<keyword evidence="3" id="KW-1185">Reference proteome</keyword>
<evidence type="ECO:0000313" key="3">
    <source>
        <dbReference type="Proteomes" id="UP000323454"/>
    </source>
</evidence>
<dbReference type="OrthoDB" id="3699761at2"/>
<protein>
    <recommendedName>
        <fullName evidence="4">Secreted protein</fullName>
    </recommendedName>
</protein>
<dbReference type="AlphaFoldDB" id="A0A5B2XMK7"/>
<dbReference type="EMBL" id="VUOB01000010">
    <property type="protein sequence ID" value="KAA2264616.1"/>
    <property type="molecule type" value="Genomic_DNA"/>
</dbReference>
<gene>
    <name evidence="2" type="ORF">F0L68_05820</name>
</gene>
<evidence type="ECO:0000256" key="1">
    <source>
        <dbReference type="SAM" id="SignalP"/>
    </source>
</evidence>
<proteinExistence type="predicted"/>
<sequence length="87" mass="9112">MNFFQYSWKFSAAWPVCAATTMLADLLPSSMVSLMPAAAAFQASANLRRAVSSPSGQLCPTTIGKSQVTSLGISIPTGLLPRSSKST</sequence>
<reference evidence="2 3" key="1">
    <citation type="submission" date="2019-09" db="EMBL/GenBank/DDBJ databases">
        <title>Goodfellowia gen. nov., a new genus of the Pseudonocardineae related to Actinoalloteichus, containing Goodfellowia coeruleoviolacea gen. nov., comb. nov. gen. nov., comb. nov.</title>
        <authorList>
            <person name="Labeda D."/>
        </authorList>
    </citation>
    <scope>NUCLEOTIDE SEQUENCE [LARGE SCALE GENOMIC DNA]</scope>
    <source>
        <strain evidence="2 3">AN110305</strain>
    </source>
</reference>
<name>A0A5B2XMK7_9PSEU</name>
<accession>A0A5B2XMK7</accession>
<comment type="caution">
    <text evidence="2">The sequence shown here is derived from an EMBL/GenBank/DDBJ whole genome shotgun (WGS) entry which is preliminary data.</text>
</comment>
<evidence type="ECO:0000313" key="2">
    <source>
        <dbReference type="EMBL" id="KAA2264616.1"/>
    </source>
</evidence>
<dbReference type="Proteomes" id="UP000323454">
    <property type="component" value="Unassembled WGS sequence"/>
</dbReference>
<keyword evidence="1" id="KW-0732">Signal</keyword>
<feature type="chain" id="PRO_5022889860" description="Secreted protein" evidence="1">
    <location>
        <begin position="19"/>
        <end position="87"/>
    </location>
</feature>
<reference evidence="2 3" key="2">
    <citation type="submission" date="2019-09" db="EMBL/GenBank/DDBJ databases">
        <authorList>
            <person name="Jin C."/>
        </authorList>
    </citation>
    <scope>NUCLEOTIDE SEQUENCE [LARGE SCALE GENOMIC DNA]</scope>
    <source>
        <strain evidence="2 3">AN110305</strain>
    </source>
</reference>